<dbReference type="EMBL" id="JAHYIQ010000013">
    <property type="protein sequence ID" value="KAK1127002.1"/>
    <property type="molecule type" value="Genomic_DNA"/>
</dbReference>
<accession>A0AA40FX92</accession>
<comment type="caution">
    <text evidence="2">The sequence shown here is derived from an EMBL/GenBank/DDBJ whole genome shotgun (WGS) entry which is preliminary data.</text>
</comment>
<name>A0AA40FX92_9HYME</name>
<organism evidence="2 3">
    <name type="scientific">Melipona bicolor</name>
    <dbReference type="NCBI Taxonomy" id="60889"/>
    <lineage>
        <taxon>Eukaryota</taxon>
        <taxon>Metazoa</taxon>
        <taxon>Ecdysozoa</taxon>
        <taxon>Arthropoda</taxon>
        <taxon>Hexapoda</taxon>
        <taxon>Insecta</taxon>
        <taxon>Pterygota</taxon>
        <taxon>Neoptera</taxon>
        <taxon>Endopterygota</taxon>
        <taxon>Hymenoptera</taxon>
        <taxon>Apocrita</taxon>
        <taxon>Aculeata</taxon>
        <taxon>Apoidea</taxon>
        <taxon>Anthophila</taxon>
        <taxon>Apidae</taxon>
        <taxon>Melipona</taxon>
    </lineage>
</organism>
<evidence type="ECO:0000313" key="2">
    <source>
        <dbReference type="EMBL" id="KAK1127002.1"/>
    </source>
</evidence>
<dbReference type="Proteomes" id="UP001177670">
    <property type="component" value="Unassembled WGS sequence"/>
</dbReference>
<reference evidence="2" key="1">
    <citation type="submission" date="2021-10" db="EMBL/GenBank/DDBJ databases">
        <title>Melipona bicolor Genome sequencing and assembly.</title>
        <authorList>
            <person name="Araujo N.S."/>
            <person name="Arias M.C."/>
        </authorList>
    </citation>
    <scope>NUCLEOTIDE SEQUENCE</scope>
    <source>
        <strain evidence="2">USP_2M_L1-L4_2017</strain>
        <tissue evidence="2">Whole body</tissue>
    </source>
</reference>
<evidence type="ECO:0000256" key="1">
    <source>
        <dbReference type="SAM" id="MobiDB-lite"/>
    </source>
</evidence>
<proteinExistence type="predicted"/>
<sequence>MVIVIHCRQSLVFSRYTQEVSRRFRYDTARPREFNLESFLRKEDPAGERTSTGSTVVVDVSFVVHAANKAKLSRFMKLANWPLDRLASRACVIKPNCLSANPYIVPRPGFTLLESLDRAEDFGRDDDADFVPTDPPVPGGVAFVSGSRYSHVEKSLNLVTQCCIYSVPTTSETNEGEKYSGGGGFLDTESSRSQTETTIATPQ</sequence>
<gene>
    <name evidence="2" type="ORF">K0M31_004616</name>
</gene>
<protein>
    <submittedName>
        <fullName evidence="2">Uncharacterized protein</fullName>
    </submittedName>
</protein>
<dbReference type="AlphaFoldDB" id="A0AA40FX92"/>
<evidence type="ECO:0000313" key="3">
    <source>
        <dbReference type="Proteomes" id="UP001177670"/>
    </source>
</evidence>
<keyword evidence="3" id="KW-1185">Reference proteome</keyword>
<feature type="compositionally biased region" description="Polar residues" evidence="1">
    <location>
        <begin position="191"/>
        <end position="203"/>
    </location>
</feature>
<feature type="region of interest" description="Disordered" evidence="1">
    <location>
        <begin position="172"/>
        <end position="203"/>
    </location>
</feature>